<reference evidence="2" key="1">
    <citation type="submission" date="2017-06" db="EMBL/GenBank/DDBJ databases">
        <title>Genome analysis of Fimbriiglobus ruber SP5, the first member of the order Planctomycetales with confirmed chitinolytic capability.</title>
        <authorList>
            <person name="Ravin N.V."/>
            <person name="Rakitin A.L."/>
            <person name="Ivanova A.A."/>
            <person name="Beletsky A.V."/>
            <person name="Kulichevskaya I.S."/>
            <person name="Mardanov A.V."/>
            <person name="Dedysh S.N."/>
        </authorList>
    </citation>
    <scope>NUCLEOTIDE SEQUENCE [LARGE SCALE GENOMIC DNA]</scope>
    <source>
        <strain evidence="2">SP5</strain>
    </source>
</reference>
<accession>A0A225D6Z8</accession>
<protein>
    <submittedName>
        <fullName evidence="1">Uncharacterized protein</fullName>
    </submittedName>
</protein>
<gene>
    <name evidence="1" type="ORF">FRUB_10299</name>
</gene>
<proteinExistence type="predicted"/>
<dbReference type="AlphaFoldDB" id="A0A225D6Z8"/>
<evidence type="ECO:0000313" key="2">
    <source>
        <dbReference type="Proteomes" id="UP000214646"/>
    </source>
</evidence>
<evidence type="ECO:0000313" key="1">
    <source>
        <dbReference type="EMBL" id="OWK34328.1"/>
    </source>
</evidence>
<dbReference type="RefSeq" id="WP_088260635.1">
    <property type="nucleotide sequence ID" value="NZ_NIDE01000020.1"/>
</dbReference>
<name>A0A225D6Z8_9BACT</name>
<organism evidence="1 2">
    <name type="scientific">Fimbriiglobus ruber</name>
    <dbReference type="NCBI Taxonomy" id="1908690"/>
    <lineage>
        <taxon>Bacteria</taxon>
        <taxon>Pseudomonadati</taxon>
        <taxon>Planctomycetota</taxon>
        <taxon>Planctomycetia</taxon>
        <taxon>Gemmatales</taxon>
        <taxon>Gemmataceae</taxon>
        <taxon>Fimbriiglobus</taxon>
    </lineage>
</organism>
<dbReference type="EMBL" id="NIDE01000020">
    <property type="protein sequence ID" value="OWK34328.1"/>
    <property type="molecule type" value="Genomic_DNA"/>
</dbReference>
<comment type="caution">
    <text evidence="1">The sequence shown here is derived from an EMBL/GenBank/DDBJ whole genome shotgun (WGS) entry which is preliminary data.</text>
</comment>
<keyword evidence="2" id="KW-1185">Reference proteome</keyword>
<sequence>MTYHAATLGQIRQAVNAFIERLGPDAPIRHRVDHDFLTLWWVQVDFATGQVVTEGPTPSQANAVLVD</sequence>
<dbReference type="Proteomes" id="UP000214646">
    <property type="component" value="Unassembled WGS sequence"/>
</dbReference>